<organism evidence="1 2">
    <name type="scientific">Alkalicoccus urumqiensis</name>
    <name type="common">Bacillus urumqiensis</name>
    <dbReference type="NCBI Taxonomy" id="1548213"/>
    <lineage>
        <taxon>Bacteria</taxon>
        <taxon>Bacillati</taxon>
        <taxon>Bacillota</taxon>
        <taxon>Bacilli</taxon>
        <taxon>Bacillales</taxon>
        <taxon>Bacillaceae</taxon>
        <taxon>Alkalicoccus</taxon>
    </lineage>
</organism>
<accession>A0A2P6MGW0</accession>
<keyword evidence="2" id="KW-1185">Reference proteome</keyword>
<dbReference type="RefSeq" id="WP_105958996.1">
    <property type="nucleotide sequence ID" value="NZ_PVNS01000007.1"/>
</dbReference>
<name>A0A2P6MGW0_ALKUR</name>
<dbReference type="OrthoDB" id="2889126at2"/>
<evidence type="ECO:0000313" key="1">
    <source>
        <dbReference type="EMBL" id="PRO65526.1"/>
    </source>
</evidence>
<evidence type="ECO:0000313" key="2">
    <source>
        <dbReference type="Proteomes" id="UP000243650"/>
    </source>
</evidence>
<proteinExistence type="predicted"/>
<reference evidence="1 2" key="1">
    <citation type="submission" date="2018-03" db="EMBL/GenBank/DDBJ databases">
        <title>Bacillus urumqiensis sp. nov., a moderately haloalkaliphilic bacterium isolated from a salt lake.</title>
        <authorList>
            <person name="Zhao B."/>
            <person name="Liao Z."/>
        </authorList>
    </citation>
    <scope>NUCLEOTIDE SEQUENCE [LARGE SCALE GENOMIC DNA]</scope>
    <source>
        <strain evidence="1 2">BZ-SZ-XJ18</strain>
    </source>
</reference>
<comment type="caution">
    <text evidence="1">The sequence shown here is derived from an EMBL/GenBank/DDBJ whole genome shotgun (WGS) entry which is preliminary data.</text>
</comment>
<dbReference type="AlphaFoldDB" id="A0A2P6MGW0"/>
<sequence>MKPLPFTHTWPYEKQMGEIYVDSCPYCGETSVLTHMKQSTLDRAKEGIKSRIHFACCHEVMVVLHADDDYFWADEPLR</sequence>
<dbReference type="EMBL" id="PVNS01000007">
    <property type="protein sequence ID" value="PRO65526.1"/>
    <property type="molecule type" value="Genomic_DNA"/>
</dbReference>
<protein>
    <submittedName>
        <fullName evidence="1">Uncharacterized protein</fullName>
    </submittedName>
</protein>
<dbReference type="Proteomes" id="UP000243650">
    <property type="component" value="Unassembled WGS sequence"/>
</dbReference>
<gene>
    <name evidence="1" type="ORF">C6I21_08330</name>
</gene>